<reference evidence="5 6" key="1">
    <citation type="submission" date="2024-06" db="EMBL/GenBank/DDBJ databases">
        <authorList>
            <person name="Pan Q."/>
            <person name="Wen M."/>
            <person name="Jouanno E."/>
            <person name="Zahm M."/>
            <person name="Klopp C."/>
            <person name="Cabau C."/>
            <person name="Louis A."/>
            <person name="Berthelot C."/>
            <person name="Parey E."/>
            <person name="Roest Crollius H."/>
            <person name="Montfort J."/>
            <person name="Robinson-Rechavi M."/>
            <person name="Bouchez O."/>
            <person name="Lampietro C."/>
            <person name="Lopez Roques C."/>
            <person name="Donnadieu C."/>
            <person name="Postlethwait J."/>
            <person name="Bobe J."/>
            <person name="Verreycken H."/>
            <person name="Guiguen Y."/>
        </authorList>
    </citation>
    <scope>NUCLEOTIDE SEQUENCE [LARGE SCALE GENOMIC DNA]</scope>
    <source>
        <strain evidence="5">Up_M1</strain>
        <tissue evidence="5">Testis</tissue>
    </source>
</reference>
<dbReference type="Gene3D" id="3.30.2410.10">
    <property type="entry name" value="Hect, E3 ligase catalytic domain"/>
    <property type="match status" value="1"/>
</dbReference>
<evidence type="ECO:0000259" key="4">
    <source>
        <dbReference type="PROSITE" id="PS50237"/>
    </source>
</evidence>
<dbReference type="InterPro" id="IPR000569">
    <property type="entry name" value="HECT_dom"/>
</dbReference>
<evidence type="ECO:0000256" key="1">
    <source>
        <dbReference type="ARBA" id="ARBA00022679"/>
    </source>
</evidence>
<evidence type="ECO:0000313" key="6">
    <source>
        <dbReference type="Proteomes" id="UP001557470"/>
    </source>
</evidence>
<dbReference type="GO" id="GO:0016740">
    <property type="term" value="F:transferase activity"/>
    <property type="evidence" value="ECO:0007669"/>
    <property type="project" value="UniProtKB-KW"/>
</dbReference>
<accession>A0ABD0WA40</accession>
<comment type="caution">
    <text evidence="5">The sequence shown here is derived from an EMBL/GenBank/DDBJ whole genome shotgun (WGS) entry which is preliminary data.</text>
</comment>
<dbReference type="Pfam" id="PF00632">
    <property type="entry name" value="HECT"/>
    <property type="match status" value="1"/>
</dbReference>
<gene>
    <name evidence="5" type="ORF">UPYG_G00257100</name>
</gene>
<keyword evidence="2 3" id="KW-0833">Ubl conjugation pathway</keyword>
<keyword evidence="6" id="KW-1185">Reference proteome</keyword>
<name>A0ABD0WA40_UMBPY</name>
<evidence type="ECO:0000313" key="5">
    <source>
        <dbReference type="EMBL" id="KAL0967801.1"/>
    </source>
</evidence>
<evidence type="ECO:0000256" key="2">
    <source>
        <dbReference type="ARBA" id="ARBA00022786"/>
    </source>
</evidence>
<dbReference type="Proteomes" id="UP001557470">
    <property type="component" value="Unassembled WGS sequence"/>
</dbReference>
<protein>
    <recommendedName>
        <fullName evidence="4">HECT domain-containing protein</fullName>
    </recommendedName>
</protein>
<dbReference type="PROSITE" id="PS50237">
    <property type="entry name" value="HECT"/>
    <property type="match status" value="1"/>
</dbReference>
<dbReference type="AlphaFoldDB" id="A0ABD0WA40"/>
<dbReference type="InterPro" id="IPR035983">
    <property type="entry name" value="Hect_E3_ubiquitin_ligase"/>
</dbReference>
<dbReference type="EMBL" id="JAGEUA010000008">
    <property type="protein sequence ID" value="KAL0967801.1"/>
    <property type="molecule type" value="Genomic_DNA"/>
</dbReference>
<dbReference type="SUPFAM" id="SSF56204">
    <property type="entry name" value="Hect, E3 ligase catalytic domain"/>
    <property type="match status" value="1"/>
</dbReference>
<evidence type="ECO:0000256" key="3">
    <source>
        <dbReference type="PROSITE-ProRule" id="PRU00104"/>
    </source>
</evidence>
<sequence>MVAFWRDYLQDAEEEGRKKLGDILAFATGSNDVPPVGLSPCPFIEFLHDSDTGGRFPIANTCINCLRLPIYNTYSGFKTNMDFAIRNTQGFAME</sequence>
<proteinExistence type="predicted"/>
<organism evidence="5 6">
    <name type="scientific">Umbra pygmaea</name>
    <name type="common">Eastern mudminnow</name>
    <dbReference type="NCBI Taxonomy" id="75934"/>
    <lineage>
        <taxon>Eukaryota</taxon>
        <taxon>Metazoa</taxon>
        <taxon>Chordata</taxon>
        <taxon>Craniata</taxon>
        <taxon>Vertebrata</taxon>
        <taxon>Euteleostomi</taxon>
        <taxon>Actinopterygii</taxon>
        <taxon>Neopterygii</taxon>
        <taxon>Teleostei</taxon>
        <taxon>Protacanthopterygii</taxon>
        <taxon>Esociformes</taxon>
        <taxon>Umbridae</taxon>
        <taxon>Umbra</taxon>
    </lineage>
</organism>
<keyword evidence="1" id="KW-0808">Transferase</keyword>
<feature type="domain" description="HECT" evidence="4">
    <location>
        <begin position="23"/>
        <end position="94"/>
    </location>
</feature>
<feature type="active site" description="Glycyl thioester intermediate" evidence="3">
    <location>
        <position position="62"/>
    </location>
</feature>